<feature type="region of interest" description="Disordered" evidence="1">
    <location>
        <begin position="29"/>
        <end position="69"/>
    </location>
</feature>
<reference evidence="2" key="1">
    <citation type="journal article" date="2020" name="Stud. Mycol.">
        <title>101 Dothideomycetes genomes: a test case for predicting lifestyles and emergence of pathogens.</title>
        <authorList>
            <person name="Haridas S."/>
            <person name="Albert R."/>
            <person name="Binder M."/>
            <person name="Bloem J."/>
            <person name="Labutti K."/>
            <person name="Salamov A."/>
            <person name="Andreopoulos B."/>
            <person name="Baker S."/>
            <person name="Barry K."/>
            <person name="Bills G."/>
            <person name="Bluhm B."/>
            <person name="Cannon C."/>
            <person name="Castanera R."/>
            <person name="Culley D."/>
            <person name="Daum C."/>
            <person name="Ezra D."/>
            <person name="Gonzalez J."/>
            <person name="Henrissat B."/>
            <person name="Kuo A."/>
            <person name="Liang C."/>
            <person name="Lipzen A."/>
            <person name="Lutzoni F."/>
            <person name="Magnuson J."/>
            <person name="Mondo S."/>
            <person name="Nolan M."/>
            <person name="Ohm R."/>
            <person name="Pangilinan J."/>
            <person name="Park H.-J."/>
            <person name="Ramirez L."/>
            <person name="Alfaro M."/>
            <person name="Sun H."/>
            <person name="Tritt A."/>
            <person name="Yoshinaga Y."/>
            <person name="Zwiers L.-H."/>
            <person name="Turgeon B."/>
            <person name="Goodwin S."/>
            <person name="Spatafora J."/>
            <person name="Crous P."/>
            <person name="Grigoriev I."/>
        </authorList>
    </citation>
    <scope>NUCLEOTIDE SEQUENCE</scope>
    <source>
        <strain evidence="2">CBS 113979</strain>
    </source>
</reference>
<gene>
    <name evidence="2" type="ORF">K402DRAFT_420153</name>
</gene>
<proteinExistence type="predicted"/>
<dbReference type="EMBL" id="ML977151">
    <property type="protein sequence ID" value="KAF1987808.1"/>
    <property type="molecule type" value="Genomic_DNA"/>
</dbReference>
<protein>
    <submittedName>
        <fullName evidence="2">Uncharacterized protein</fullName>
    </submittedName>
</protein>
<feature type="region of interest" description="Disordered" evidence="1">
    <location>
        <begin position="433"/>
        <end position="493"/>
    </location>
</feature>
<sequence length="493" mass="52152">MSTFVAHDQENLVHGHQVAAAAKPLNQGTKAFGAKTPAPKAPKTPFKVPLNDENAAGRTGKNLKDNGKGNANILALTSKKGGNADENAFITPAGPRTRAPLGNKTTNARAKAFQTPAPASQKTAQKTISPRLRRARVKVHQPSPAKSALEDEEEREPEYMPPRGKALLDVPSDDEWGPNKTFPQLEGANLTRGWATTYLNPVDDDGVSYLERKGKEQIAKGVEEVDRILEEGVTRDLKEMEESVRISLGLDPVSTKSADEAAIKDSRIPLKQSRYGVGTTSARIAASALAQTKSTASSRRSALASKPASSSNARPIASKPASSILSRKPLSASKAVSKELPQPEAESRYRTASAASKTTLGYAAGRTASKTARSGLGGAFEAPKEARFGKGPAVSSTTTPSNRPVSSAAGPGGIAGVSAAQMRQNAIRAAELEAETERELTLKGLSTEDEEDLGGDEEEEAGGWLNGNARGWMDVDDEDEDAEEFQLQLPEGL</sequence>
<feature type="compositionally biased region" description="Polar residues" evidence="1">
    <location>
        <begin position="394"/>
        <end position="405"/>
    </location>
</feature>
<evidence type="ECO:0000313" key="3">
    <source>
        <dbReference type="Proteomes" id="UP000800041"/>
    </source>
</evidence>
<feature type="compositionally biased region" description="Low complexity" evidence="1">
    <location>
        <begin position="290"/>
        <end position="313"/>
    </location>
</feature>
<feature type="compositionally biased region" description="Low complexity" evidence="1">
    <location>
        <begin position="29"/>
        <end position="47"/>
    </location>
</feature>
<evidence type="ECO:0000256" key="1">
    <source>
        <dbReference type="SAM" id="MobiDB-lite"/>
    </source>
</evidence>
<dbReference type="Proteomes" id="UP000800041">
    <property type="component" value="Unassembled WGS sequence"/>
</dbReference>
<feature type="compositionally biased region" description="Basic and acidic residues" evidence="1">
    <location>
        <begin position="257"/>
        <end position="268"/>
    </location>
</feature>
<feature type="region of interest" description="Disordered" evidence="1">
    <location>
        <begin position="248"/>
        <end position="275"/>
    </location>
</feature>
<feature type="compositionally biased region" description="Polar residues" evidence="1">
    <location>
        <begin position="117"/>
        <end position="128"/>
    </location>
</feature>
<evidence type="ECO:0000313" key="2">
    <source>
        <dbReference type="EMBL" id="KAF1987808.1"/>
    </source>
</evidence>
<keyword evidence="3" id="KW-1185">Reference proteome</keyword>
<dbReference type="OrthoDB" id="5327145at2759"/>
<accession>A0A6G1H4B6</accession>
<name>A0A6G1H4B6_9PEZI</name>
<feature type="region of interest" description="Disordered" evidence="1">
    <location>
        <begin position="112"/>
        <end position="185"/>
    </location>
</feature>
<organism evidence="2 3">
    <name type="scientific">Aulographum hederae CBS 113979</name>
    <dbReference type="NCBI Taxonomy" id="1176131"/>
    <lineage>
        <taxon>Eukaryota</taxon>
        <taxon>Fungi</taxon>
        <taxon>Dikarya</taxon>
        <taxon>Ascomycota</taxon>
        <taxon>Pezizomycotina</taxon>
        <taxon>Dothideomycetes</taxon>
        <taxon>Pleosporomycetidae</taxon>
        <taxon>Aulographales</taxon>
        <taxon>Aulographaceae</taxon>
    </lineage>
</organism>
<dbReference type="AlphaFoldDB" id="A0A6G1H4B6"/>
<feature type="region of interest" description="Disordered" evidence="1">
    <location>
        <begin position="287"/>
        <end position="413"/>
    </location>
</feature>
<feature type="compositionally biased region" description="Acidic residues" evidence="1">
    <location>
        <begin position="447"/>
        <end position="461"/>
    </location>
</feature>
<feature type="compositionally biased region" description="Acidic residues" evidence="1">
    <location>
        <begin position="474"/>
        <end position="484"/>
    </location>
</feature>